<dbReference type="STRING" id="1470434.AZF00_04380"/>
<dbReference type="Proteomes" id="UP000074119">
    <property type="component" value="Chromosome"/>
</dbReference>
<accession>A0A127M2W6</accession>
<feature type="domain" description="Transcription elongation factor GreA/GreB C-terminal" evidence="1">
    <location>
        <begin position="51"/>
        <end position="126"/>
    </location>
</feature>
<dbReference type="Gene3D" id="3.10.50.30">
    <property type="entry name" value="Transcription elongation factor, GreA/GreB, C-terminal domain"/>
    <property type="match status" value="1"/>
</dbReference>
<sequence>MLTNLDDEYLLIKESDYLSLTEFIKCNRSEATVALAEEMRKAKVLADEGFPDNVVSLNATVDFFDPELSKESKVTLVLPWQADLTKRKVSILSPVGCALIGLRTGKRINWPLLNGKTRTLDIVGVSQMQKRKIRSRA</sequence>
<dbReference type="GO" id="GO:0032784">
    <property type="term" value="P:regulation of DNA-templated transcription elongation"/>
    <property type="evidence" value="ECO:0007669"/>
    <property type="project" value="InterPro"/>
</dbReference>
<dbReference type="SUPFAM" id="SSF54534">
    <property type="entry name" value="FKBP-like"/>
    <property type="match status" value="1"/>
</dbReference>
<dbReference type="Pfam" id="PF01272">
    <property type="entry name" value="GreA_GreB"/>
    <property type="match status" value="1"/>
</dbReference>
<proteinExistence type="predicted"/>
<dbReference type="GO" id="GO:0003677">
    <property type="term" value="F:DNA binding"/>
    <property type="evidence" value="ECO:0007669"/>
    <property type="project" value="InterPro"/>
</dbReference>
<dbReference type="PANTHER" id="PTHR30437">
    <property type="entry name" value="TRANSCRIPTION ELONGATION FACTOR GREA"/>
    <property type="match status" value="1"/>
</dbReference>
<dbReference type="KEGG" id="zal:AZF00_04380"/>
<organism evidence="2 3">
    <name type="scientific">Zhongshania aliphaticivorans</name>
    <dbReference type="NCBI Taxonomy" id="1470434"/>
    <lineage>
        <taxon>Bacteria</taxon>
        <taxon>Pseudomonadati</taxon>
        <taxon>Pseudomonadota</taxon>
        <taxon>Gammaproteobacteria</taxon>
        <taxon>Cellvibrionales</taxon>
        <taxon>Spongiibacteraceae</taxon>
        <taxon>Zhongshania</taxon>
    </lineage>
</organism>
<dbReference type="AlphaFoldDB" id="A0A127M2W6"/>
<dbReference type="InterPro" id="IPR023459">
    <property type="entry name" value="Tscrpt_elong_fac_GreA/B_fam"/>
</dbReference>
<dbReference type="InterPro" id="IPR001437">
    <property type="entry name" value="Tscrpt_elong_fac_GreA/B_C"/>
</dbReference>
<dbReference type="GO" id="GO:0006354">
    <property type="term" value="P:DNA-templated transcription elongation"/>
    <property type="evidence" value="ECO:0007669"/>
    <property type="project" value="TreeGrafter"/>
</dbReference>
<dbReference type="GO" id="GO:0070063">
    <property type="term" value="F:RNA polymerase binding"/>
    <property type="evidence" value="ECO:0007669"/>
    <property type="project" value="InterPro"/>
</dbReference>
<dbReference type="InterPro" id="IPR036953">
    <property type="entry name" value="GreA/GreB_C_sf"/>
</dbReference>
<evidence type="ECO:0000313" key="2">
    <source>
        <dbReference type="EMBL" id="AMO67577.1"/>
    </source>
</evidence>
<gene>
    <name evidence="2" type="ORF">AZF00_04380</name>
</gene>
<dbReference type="RefSeq" id="WP_008246227.1">
    <property type="nucleotide sequence ID" value="NZ_CP014544.1"/>
</dbReference>
<reference evidence="2 3" key="1">
    <citation type="submission" date="2015-12" db="EMBL/GenBank/DDBJ databases">
        <authorList>
            <person name="Shamseldin A."/>
            <person name="Moawad H."/>
            <person name="Abd El-Rahim W.M."/>
            <person name="Sadowsky M.J."/>
        </authorList>
    </citation>
    <scope>NUCLEOTIDE SEQUENCE [LARGE SCALE GENOMIC DNA]</scope>
    <source>
        <strain evidence="2 3">SM2</strain>
    </source>
</reference>
<evidence type="ECO:0000313" key="3">
    <source>
        <dbReference type="Proteomes" id="UP000074119"/>
    </source>
</evidence>
<evidence type="ECO:0000259" key="1">
    <source>
        <dbReference type="Pfam" id="PF01272"/>
    </source>
</evidence>
<name>A0A127M2W6_9GAMM</name>
<protein>
    <recommendedName>
        <fullName evidence="1">Transcription elongation factor GreA/GreB C-terminal domain-containing protein</fullName>
    </recommendedName>
</protein>
<dbReference type="EMBL" id="CP014544">
    <property type="protein sequence ID" value="AMO67577.1"/>
    <property type="molecule type" value="Genomic_DNA"/>
</dbReference>
<dbReference type="PANTHER" id="PTHR30437:SF5">
    <property type="entry name" value="REGULATOR OF NUCLEOSIDE DIPHOSPHATE KINASE"/>
    <property type="match status" value="1"/>
</dbReference>